<dbReference type="GO" id="GO:0004497">
    <property type="term" value="F:monooxygenase activity"/>
    <property type="evidence" value="ECO:0007669"/>
    <property type="project" value="UniProtKB-KW"/>
</dbReference>
<dbReference type="Gene3D" id="3.20.20.30">
    <property type="entry name" value="Luciferase-like domain"/>
    <property type="match status" value="1"/>
</dbReference>
<dbReference type="SUPFAM" id="SSF51679">
    <property type="entry name" value="Bacterial luciferase-like"/>
    <property type="match status" value="1"/>
</dbReference>
<keyword evidence="7" id="KW-1185">Reference proteome</keyword>
<dbReference type="CDD" id="cd01094">
    <property type="entry name" value="Alkanesulfonate_monoxygenase"/>
    <property type="match status" value="1"/>
</dbReference>
<evidence type="ECO:0000256" key="4">
    <source>
        <dbReference type="ARBA" id="ARBA00023033"/>
    </source>
</evidence>
<dbReference type="InterPro" id="IPR036661">
    <property type="entry name" value="Luciferase-like_sf"/>
</dbReference>
<dbReference type="PANTHER" id="PTHR42847">
    <property type="entry name" value="ALKANESULFONATE MONOOXYGENASE"/>
    <property type="match status" value="1"/>
</dbReference>
<reference evidence="6 7" key="1">
    <citation type="submission" date="2014-12" db="EMBL/GenBank/DDBJ databases">
        <title>Frankia sp. BMG5.1 draft genome.</title>
        <authorList>
            <person name="Gtari M."/>
            <person name="Ghodhbane-Gtari F."/>
            <person name="Nouioui I."/>
            <person name="Ktari A."/>
            <person name="Hezbri K."/>
            <person name="Mimouni W."/>
            <person name="Sbissi I."/>
            <person name="Ayari A."/>
            <person name="Yamanaka T."/>
            <person name="Normand P."/>
            <person name="Tisa L.S."/>
            <person name="Boudabous A."/>
        </authorList>
    </citation>
    <scope>NUCLEOTIDE SEQUENCE [LARGE SCALE GENOMIC DNA]</scope>
    <source>
        <strain evidence="6 7">BMG5.1</strain>
    </source>
</reference>
<evidence type="ECO:0000256" key="3">
    <source>
        <dbReference type="ARBA" id="ARBA00023002"/>
    </source>
</evidence>
<sequence>MTTRYHWFLPTGGDGRSLASGVHGLGIGGVLEPARTGRPASLTYLTQLAQAVDSLGYEAVLTPTGAHCADAWVVTAALIAQTRRLKFLVAFRPGLIEPALAAHMAATFQQLSDGRLQLNVVTGSSGAEQRAYGDQLDHDARYARAEEFLQIVRRLWSGAEFDHHGKFYDLENAVLRDPPTPLPEVYLGGSSEAAMAVAARQAEVYLSWGEPPALLAEKIDRVRELAAEQGRRLRFGLRIHVVTRDTAARAWADADRLIAGLDDAAIAAGQRRLRTLESVGQRRMLDLHDGSRDRLVVGPNLWAGIGLVRGGAGTALVGSHEEVAERIAEYRAVGVEEFVLSGYPHLEEAYAFAEGVRPLLGEAAA</sequence>
<gene>
    <name evidence="6" type="ORF">FrCorBMG51_20730</name>
</gene>
<dbReference type="Pfam" id="PF00296">
    <property type="entry name" value="Bac_luciferase"/>
    <property type="match status" value="1"/>
</dbReference>
<organism evidence="6 7">
    <name type="scientific">Protofrankia coriariae</name>
    <dbReference type="NCBI Taxonomy" id="1562887"/>
    <lineage>
        <taxon>Bacteria</taxon>
        <taxon>Bacillati</taxon>
        <taxon>Actinomycetota</taxon>
        <taxon>Actinomycetes</taxon>
        <taxon>Frankiales</taxon>
        <taxon>Frankiaceae</taxon>
        <taxon>Protofrankia</taxon>
    </lineage>
</organism>
<protein>
    <submittedName>
        <fullName evidence="6">Alkanesulfonate monooxygenase</fullName>
    </submittedName>
</protein>
<comment type="caution">
    <text evidence="6">The sequence shown here is derived from an EMBL/GenBank/DDBJ whole genome shotgun (WGS) entry which is preliminary data.</text>
</comment>
<accession>A0ABR5EZX8</accession>
<dbReference type="InterPro" id="IPR050172">
    <property type="entry name" value="SsuD_RutA_monooxygenase"/>
</dbReference>
<keyword evidence="1" id="KW-0285">Flavoprotein</keyword>
<proteinExistence type="predicted"/>
<dbReference type="InterPro" id="IPR011251">
    <property type="entry name" value="Luciferase-like_dom"/>
</dbReference>
<dbReference type="Proteomes" id="UP000035425">
    <property type="component" value="Unassembled WGS sequence"/>
</dbReference>
<evidence type="ECO:0000313" key="6">
    <source>
        <dbReference type="EMBL" id="KLL10021.1"/>
    </source>
</evidence>
<dbReference type="PANTHER" id="PTHR42847:SF4">
    <property type="entry name" value="ALKANESULFONATE MONOOXYGENASE-RELATED"/>
    <property type="match status" value="1"/>
</dbReference>
<evidence type="ECO:0000259" key="5">
    <source>
        <dbReference type="Pfam" id="PF00296"/>
    </source>
</evidence>
<keyword evidence="3" id="KW-0560">Oxidoreductase</keyword>
<dbReference type="RefSeq" id="WP_047224689.1">
    <property type="nucleotide sequence ID" value="NZ_JWIO01000046.1"/>
</dbReference>
<feature type="domain" description="Luciferase-like" evidence="5">
    <location>
        <begin position="5"/>
        <end position="336"/>
    </location>
</feature>
<evidence type="ECO:0000313" key="7">
    <source>
        <dbReference type="Proteomes" id="UP000035425"/>
    </source>
</evidence>
<dbReference type="EMBL" id="JWIO01000046">
    <property type="protein sequence ID" value="KLL10021.1"/>
    <property type="molecule type" value="Genomic_DNA"/>
</dbReference>
<evidence type="ECO:0000256" key="1">
    <source>
        <dbReference type="ARBA" id="ARBA00022630"/>
    </source>
</evidence>
<name>A0ABR5EZX8_9ACTN</name>
<keyword evidence="2" id="KW-0288">FMN</keyword>
<evidence type="ECO:0000256" key="2">
    <source>
        <dbReference type="ARBA" id="ARBA00022643"/>
    </source>
</evidence>
<keyword evidence="4 6" id="KW-0503">Monooxygenase</keyword>